<dbReference type="SMART" id="SM01133">
    <property type="entry name" value="DeoC"/>
    <property type="match status" value="1"/>
</dbReference>
<dbReference type="InterPro" id="IPR013785">
    <property type="entry name" value="Aldolase_TIM"/>
</dbReference>
<dbReference type="PIRSF" id="PIRSF038992">
    <property type="entry name" value="Aldolase_Ia"/>
    <property type="match status" value="1"/>
</dbReference>
<dbReference type="PANTHER" id="PTHR47916:SF1">
    <property type="entry name" value="3-HYDROXY-5-PHOSPHONOOXYPENTANE-2,4-DIONE THIOLASE"/>
    <property type="match status" value="1"/>
</dbReference>
<dbReference type="InterPro" id="IPR002915">
    <property type="entry name" value="DeoC/FbaB/LacD_aldolase"/>
</dbReference>
<dbReference type="GO" id="GO:0004332">
    <property type="term" value="F:fructose-bisphosphate aldolase activity"/>
    <property type="evidence" value="ECO:0007669"/>
    <property type="project" value="InterPro"/>
</dbReference>
<dbReference type="Pfam" id="PF01791">
    <property type="entry name" value="DeoC"/>
    <property type="match status" value="1"/>
</dbReference>
<name>A0A3P3XGM0_9SPIR</name>
<dbReference type="PANTHER" id="PTHR47916">
    <property type="entry name" value="FRUCTOSE-BISPHOSPHATE ALDOLASE CLASS 1"/>
    <property type="match status" value="1"/>
</dbReference>
<dbReference type="AlphaFoldDB" id="A0A3P3XGM0"/>
<evidence type="ECO:0000313" key="1">
    <source>
        <dbReference type="EMBL" id="SLM10856.1"/>
    </source>
</evidence>
<dbReference type="InterPro" id="IPR041720">
    <property type="entry name" value="FbaB-like"/>
</dbReference>
<reference evidence="1" key="1">
    <citation type="submission" date="2017-02" db="EMBL/GenBank/DDBJ databases">
        <authorList>
            <person name="Regsiter A."/>
            <person name="William W."/>
        </authorList>
    </citation>
    <scope>NUCLEOTIDE SEQUENCE</scope>
    <source>
        <strain evidence="1">Bib</strain>
    </source>
</reference>
<protein>
    <submittedName>
        <fullName evidence="1">DhnA-type fructose-1,6-bisphosphate aldolase-like enzyme</fullName>
    </submittedName>
</protein>
<dbReference type="SUPFAM" id="SSF51569">
    <property type="entry name" value="Aldolase"/>
    <property type="match status" value="1"/>
</dbReference>
<dbReference type="Gene3D" id="3.20.20.70">
    <property type="entry name" value="Aldolase class I"/>
    <property type="match status" value="1"/>
</dbReference>
<accession>A0A3P3XGM0</accession>
<sequence length="265" mass="28189">MNEGAILRMQHIFREDGRTVIVAADHGAIAGPLKGIESPRELARLCAEGGADAILAHRGFVRAGLEAWKRQLGLVLRASGGFTTLGGRFEEELIAGAEDAVRWAADAVAITVKFGHAREGEFIKNAAGLISACEPCSLPVMIEAMAFEKGEFSTRADALAIAVRAAEEIGAAFIKAAMPQSIDDFVQIARGTHVPIVLLGGERTDSLPALFESIARAMDLGASGVAMGRNIWGQDRPREILEAVVGLVHGGWDIQKVIAHCEHTH</sequence>
<dbReference type="InterPro" id="IPR050456">
    <property type="entry name" value="DeoC/FbaB_aldolase"/>
</dbReference>
<organism evidence="1">
    <name type="scientific">uncultured spirochete</name>
    <dbReference type="NCBI Taxonomy" id="156406"/>
    <lineage>
        <taxon>Bacteria</taxon>
        <taxon>Pseudomonadati</taxon>
        <taxon>Spirochaetota</taxon>
        <taxon>Spirochaetia</taxon>
        <taxon>Spirochaetales</taxon>
        <taxon>environmental samples</taxon>
    </lineage>
</organism>
<gene>
    <name evidence="1" type="ORF">SPIROBIBN47_150143</name>
</gene>
<proteinExistence type="predicted"/>
<dbReference type="EMBL" id="FWDM01000007">
    <property type="protein sequence ID" value="SLM10856.1"/>
    <property type="molecule type" value="Genomic_DNA"/>
</dbReference>